<dbReference type="Pfam" id="PF00069">
    <property type="entry name" value="Pkinase"/>
    <property type="match status" value="1"/>
</dbReference>
<accession>A0A8X8XLT1</accession>
<evidence type="ECO:0000256" key="2">
    <source>
        <dbReference type="ARBA" id="ARBA00022741"/>
    </source>
</evidence>
<dbReference type="InterPro" id="IPR008271">
    <property type="entry name" value="Ser/Thr_kinase_AS"/>
</dbReference>
<dbReference type="AlphaFoldDB" id="A0A8X8XLT1"/>
<feature type="domain" description="Protein kinase" evidence="4">
    <location>
        <begin position="1"/>
        <end position="184"/>
    </location>
</feature>
<dbReference type="PROSITE" id="PS00108">
    <property type="entry name" value="PROTEIN_KINASE_ST"/>
    <property type="match status" value="1"/>
</dbReference>
<dbReference type="Gene3D" id="1.10.510.10">
    <property type="entry name" value="Transferase(Phosphotransferase) domain 1"/>
    <property type="match status" value="1"/>
</dbReference>
<evidence type="ECO:0000259" key="4">
    <source>
        <dbReference type="PROSITE" id="PS50011"/>
    </source>
</evidence>
<dbReference type="Proteomes" id="UP000298416">
    <property type="component" value="Unassembled WGS sequence"/>
</dbReference>
<keyword evidence="6" id="KW-1185">Reference proteome</keyword>
<evidence type="ECO:0000313" key="6">
    <source>
        <dbReference type="Proteomes" id="UP000298416"/>
    </source>
</evidence>
<protein>
    <recommendedName>
        <fullName evidence="4">Protein kinase domain-containing protein</fullName>
    </recommendedName>
</protein>
<comment type="caution">
    <text evidence="5">The sequence shown here is derived from an EMBL/GenBank/DDBJ whole genome shotgun (WGS) entry which is preliminary data.</text>
</comment>
<dbReference type="PROSITE" id="PS50011">
    <property type="entry name" value="PROTEIN_KINASE_DOM"/>
    <property type="match status" value="1"/>
</dbReference>
<dbReference type="InterPro" id="IPR011009">
    <property type="entry name" value="Kinase-like_dom_sf"/>
</dbReference>
<keyword evidence="1" id="KW-0808">Transferase</keyword>
<evidence type="ECO:0000256" key="1">
    <source>
        <dbReference type="ARBA" id="ARBA00022527"/>
    </source>
</evidence>
<keyword evidence="3" id="KW-0067">ATP-binding</keyword>
<evidence type="ECO:0000313" key="5">
    <source>
        <dbReference type="EMBL" id="KAG6414440.1"/>
    </source>
</evidence>
<keyword evidence="2" id="KW-0547">Nucleotide-binding</keyword>
<dbReference type="GO" id="GO:0004674">
    <property type="term" value="F:protein serine/threonine kinase activity"/>
    <property type="evidence" value="ECO:0007669"/>
    <property type="project" value="UniProtKB-KW"/>
</dbReference>
<dbReference type="SUPFAM" id="SSF56112">
    <property type="entry name" value="Protein kinase-like (PK-like)"/>
    <property type="match status" value="1"/>
</dbReference>
<dbReference type="PANTHER" id="PTHR47989">
    <property type="entry name" value="OS01G0750732 PROTEIN"/>
    <property type="match status" value="1"/>
</dbReference>
<reference evidence="5" key="1">
    <citation type="submission" date="2018-01" db="EMBL/GenBank/DDBJ databases">
        <authorList>
            <person name="Mao J.F."/>
        </authorList>
    </citation>
    <scope>NUCLEOTIDE SEQUENCE</scope>
    <source>
        <strain evidence="5">Huo1</strain>
        <tissue evidence="5">Leaf</tissue>
    </source>
</reference>
<evidence type="ECO:0000256" key="3">
    <source>
        <dbReference type="ARBA" id="ARBA00022840"/>
    </source>
</evidence>
<sequence length="184" mass="20170">MDGLRESLSIALTLPPNSKPLPLSYLHSIKKTKKPQEAELPIPVPDPILQYYMDRSGWTKPEFLLGRKTDHLEGQGASSKLRSALRTTLNIPDSVLDQKGPLPQISVASAIPYLHDACSPHVVHADIKPSNVLLDDDLNCKLCDFGSASVRFSTAVAPRKNDVYNFEVVVLELIIGIEAFCPAT</sequence>
<dbReference type="GO" id="GO:0005524">
    <property type="term" value="F:ATP binding"/>
    <property type="evidence" value="ECO:0007669"/>
    <property type="project" value="UniProtKB-KW"/>
</dbReference>
<reference evidence="5" key="2">
    <citation type="submission" date="2020-08" db="EMBL/GenBank/DDBJ databases">
        <title>Plant Genome Project.</title>
        <authorList>
            <person name="Zhang R.-G."/>
        </authorList>
    </citation>
    <scope>NUCLEOTIDE SEQUENCE</scope>
    <source>
        <strain evidence="5">Huo1</strain>
        <tissue evidence="5">Leaf</tissue>
    </source>
</reference>
<proteinExistence type="predicted"/>
<dbReference type="InterPro" id="IPR000719">
    <property type="entry name" value="Prot_kinase_dom"/>
</dbReference>
<name>A0A8X8XLT1_SALSN</name>
<organism evidence="5">
    <name type="scientific">Salvia splendens</name>
    <name type="common">Scarlet sage</name>
    <dbReference type="NCBI Taxonomy" id="180675"/>
    <lineage>
        <taxon>Eukaryota</taxon>
        <taxon>Viridiplantae</taxon>
        <taxon>Streptophyta</taxon>
        <taxon>Embryophyta</taxon>
        <taxon>Tracheophyta</taxon>
        <taxon>Spermatophyta</taxon>
        <taxon>Magnoliopsida</taxon>
        <taxon>eudicotyledons</taxon>
        <taxon>Gunneridae</taxon>
        <taxon>Pentapetalae</taxon>
        <taxon>asterids</taxon>
        <taxon>lamiids</taxon>
        <taxon>Lamiales</taxon>
        <taxon>Lamiaceae</taxon>
        <taxon>Nepetoideae</taxon>
        <taxon>Mentheae</taxon>
        <taxon>Salviinae</taxon>
        <taxon>Salvia</taxon>
        <taxon>Salvia subgen. Calosphace</taxon>
        <taxon>core Calosphace</taxon>
    </lineage>
</organism>
<keyword evidence="1" id="KW-0723">Serine/threonine-protein kinase</keyword>
<dbReference type="EMBL" id="PNBA02000009">
    <property type="protein sequence ID" value="KAG6414440.1"/>
    <property type="molecule type" value="Genomic_DNA"/>
</dbReference>
<keyword evidence="1" id="KW-0418">Kinase</keyword>
<dbReference type="PANTHER" id="PTHR47989:SF26">
    <property type="entry name" value="PROTEIN KINASE DOMAIN-CONTAINING PROTEIN"/>
    <property type="match status" value="1"/>
</dbReference>
<gene>
    <name evidence="5" type="ORF">SASPL_127162</name>
</gene>